<comment type="caution">
    <text evidence="2">The sequence shown here is derived from an EMBL/GenBank/DDBJ whole genome shotgun (WGS) entry which is preliminary data.</text>
</comment>
<keyword evidence="1" id="KW-0472">Membrane</keyword>
<dbReference type="eggNOG" id="COG3011">
    <property type="taxonomic scope" value="Bacteria"/>
</dbReference>
<dbReference type="RefSeq" id="WP_035938686.1">
    <property type="nucleotide sequence ID" value="NZ_AVPL01000040.1"/>
</dbReference>
<keyword evidence="3" id="KW-1185">Reference proteome</keyword>
<dbReference type="STRING" id="1385519.N801_13445"/>
<proteinExistence type="predicted"/>
<dbReference type="GO" id="GO:0015035">
    <property type="term" value="F:protein-disulfide reductase activity"/>
    <property type="evidence" value="ECO:0007669"/>
    <property type="project" value="InterPro"/>
</dbReference>
<evidence type="ECO:0000313" key="3">
    <source>
        <dbReference type="Proteomes" id="UP000030013"/>
    </source>
</evidence>
<gene>
    <name evidence="2" type="ORF">N801_13445</name>
</gene>
<keyword evidence="1" id="KW-1133">Transmembrane helix</keyword>
<evidence type="ECO:0000313" key="2">
    <source>
        <dbReference type="EMBL" id="KGN40459.1"/>
    </source>
</evidence>
<evidence type="ECO:0000256" key="1">
    <source>
        <dbReference type="SAM" id="Phobius"/>
    </source>
</evidence>
<name>A0A0A0JUT9_9MICO</name>
<dbReference type="Proteomes" id="UP000030013">
    <property type="component" value="Unassembled WGS sequence"/>
</dbReference>
<dbReference type="Pfam" id="PF04134">
    <property type="entry name" value="DCC1-like"/>
    <property type="match status" value="1"/>
</dbReference>
<reference evidence="2 3" key="1">
    <citation type="submission" date="2013-08" db="EMBL/GenBank/DDBJ databases">
        <title>The genome sequence of Knoellia aerolata.</title>
        <authorList>
            <person name="Zhu W."/>
            <person name="Wang G."/>
        </authorList>
    </citation>
    <scope>NUCLEOTIDE SEQUENCE [LARGE SCALE GENOMIC DNA]</scope>
    <source>
        <strain evidence="2 3">DSM 18566</strain>
    </source>
</reference>
<sequence>MPAATLLYDGDCGICTRLSRTVTTTVRARRDDFVVSAYQDVADLEALGVTARACDEALQWVSASGRVSSAQDAVARVLLAGRLPFRPVGALILVPGVNALAGVVYRWVALNRHRLPGGTPACSLPAAQRPT</sequence>
<dbReference type="AlphaFoldDB" id="A0A0A0JUT9"/>
<feature type="transmembrane region" description="Helical" evidence="1">
    <location>
        <begin position="88"/>
        <end position="108"/>
    </location>
</feature>
<organism evidence="2 3">
    <name type="scientific">Knoellia aerolata DSM 18566</name>
    <dbReference type="NCBI Taxonomy" id="1385519"/>
    <lineage>
        <taxon>Bacteria</taxon>
        <taxon>Bacillati</taxon>
        <taxon>Actinomycetota</taxon>
        <taxon>Actinomycetes</taxon>
        <taxon>Micrococcales</taxon>
        <taxon>Intrasporangiaceae</taxon>
        <taxon>Knoellia</taxon>
    </lineage>
</organism>
<keyword evidence="1" id="KW-0812">Transmembrane</keyword>
<accession>A0A0A0JUT9</accession>
<dbReference type="InterPro" id="IPR007263">
    <property type="entry name" value="DCC1-like"/>
</dbReference>
<evidence type="ECO:0008006" key="4">
    <source>
        <dbReference type="Google" id="ProtNLM"/>
    </source>
</evidence>
<dbReference type="EMBL" id="AVPL01000040">
    <property type="protein sequence ID" value="KGN40459.1"/>
    <property type="molecule type" value="Genomic_DNA"/>
</dbReference>
<protein>
    <recommendedName>
        <fullName evidence="4">Thiol-disulfide oxidoreductase</fullName>
    </recommendedName>
</protein>
<dbReference type="OrthoDB" id="9813713at2"/>